<dbReference type="PANTHER" id="PTHR42920">
    <property type="entry name" value="OS03G0707200 PROTEIN-RELATED"/>
    <property type="match status" value="1"/>
</dbReference>
<dbReference type="GO" id="GO:0005886">
    <property type="term" value="C:plasma membrane"/>
    <property type="evidence" value="ECO:0007669"/>
    <property type="project" value="UniProtKB-SubCell"/>
</dbReference>
<dbReference type="PANTHER" id="PTHR42920:SF5">
    <property type="entry name" value="EAMA DOMAIN-CONTAINING PROTEIN"/>
    <property type="match status" value="1"/>
</dbReference>
<reference evidence="9 10" key="2">
    <citation type="journal article" date="2012" name="Stand. Genomic Sci.">
        <title>Complete genome sequence of the moderately thermophilic mineral-sulfide-oxidizing firmicute Sulfobacillus acidophilus type strain (NAL(T)).</title>
        <authorList>
            <person name="Anderson I."/>
            <person name="Chertkov O."/>
            <person name="Chen A."/>
            <person name="Saunders E."/>
            <person name="Lapidus A."/>
            <person name="Nolan M."/>
            <person name="Lucas S."/>
            <person name="Hammon N."/>
            <person name="Deshpande S."/>
            <person name="Cheng J.F."/>
            <person name="Han C."/>
            <person name="Tapia R."/>
            <person name="Goodwin L.A."/>
            <person name="Pitluck S."/>
            <person name="Liolios K."/>
            <person name="Pagani I."/>
            <person name="Ivanova N."/>
            <person name="Mikhailova N."/>
            <person name="Pati A."/>
            <person name="Palaniappan K."/>
            <person name="Land M."/>
            <person name="Pan C."/>
            <person name="Rohde M."/>
            <person name="Pukall R."/>
            <person name="Goker M."/>
            <person name="Detter J.C."/>
            <person name="Woyke T."/>
            <person name="Bristow J."/>
            <person name="Eisen J.A."/>
            <person name="Markowitz V."/>
            <person name="Hugenholtz P."/>
            <person name="Kyrpides N.C."/>
            <person name="Klenk H.P."/>
            <person name="Mavromatis K."/>
        </authorList>
    </citation>
    <scope>NUCLEOTIDE SEQUENCE [LARGE SCALE GENOMIC DNA]</scope>
    <source>
        <strain evidence="10">ATCC 700253 / DSM 10332 / NAL</strain>
    </source>
</reference>
<dbReference type="InterPro" id="IPR000620">
    <property type="entry name" value="EamA_dom"/>
</dbReference>
<evidence type="ECO:0000313" key="9">
    <source>
        <dbReference type="EMBL" id="AEW04001.1"/>
    </source>
</evidence>
<protein>
    <recommendedName>
        <fullName evidence="8">EamA domain-containing protein</fullName>
    </recommendedName>
</protein>
<keyword evidence="5 7" id="KW-1133">Transmembrane helix</keyword>
<dbReference type="HOGENOM" id="CLU_033863_21_3_9"/>
<dbReference type="InterPro" id="IPR051258">
    <property type="entry name" value="Diverse_Substrate_Transporter"/>
</dbReference>
<evidence type="ECO:0000256" key="6">
    <source>
        <dbReference type="ARBA" id="ARBA00023136"/>
    </source>
</evidence>
<dbReference type="Proteomes" id="UP000005439">
    <property type="component" value="Chromosome"/>
</dbReference>
<evidence type="ECO:0000256" key="7">
    <source>
        <dbReference type="SAM" id="Phobius"/>
    </source>
</evidence>
<comment type="subcellular location">
    <subcellularLocation>
        <location evidence="1">Cell membrane</location>
        <topology evidence="1">Multi-pass membrane protein</topology>
    </subcellularLocation>
</comment>
<name>G8TYN6_SULAD</name>
<feature type="domain" description="EamA" evidence="8">
    <location>
        <begin position="158"/>
        <end position="294"/>
    </location>
</feature>
<evidence type="ECO:0000256" key="2">
    <source>
        <dbReference type="ARBA" id="ARBA00007362"/>
    </source>
</evidence>
<keyword evidence="3" id="KW-1003">Cell membrane</keyword>
<evidence type="ECO:0000259" key="8">
    <source>
        <dbReference type="Pfam" id="PF00892"/>
    </source>
</evidence>
<dbReference type="AlphaFoldDB" id="G8TYN6"/>
<feature type="transmembrane region" description="Helical" evidence="7">
    <location>
        <begin position="75"/>
        <end position="95"/>
    </location>
</feature>
<keyword evidence="6 7" id="KW-0472">Membrane</keyword>
<sequence length="311" mass="33519">MTHQLKQPSQRVSRRGVTDALLVLVAIIWGSSYITTKDVVNHVPVLFFLMVRFGIAAIGFGLVGWQHLSRATATTWLTGISLGLFLTGIFVAETFGVKHTTAIAAGFLISLNVVLVPWVEKWILHYPIHWALMVSMVIALGGTALVTSSHGGQFVVNLGDGLILLAASLRAIQMTVTKRWVSEERIDIIALNVIQFMTVWIVCGGLTAITSNSLTIINALKSVSFWLVAGYLGLLGTVAAFVIQMVSIRHTSAARAALLLGLEPAFSALFGVIGGERLSLSSAIGGGLIVAGTLWGQQAEYRRRLEIENRT</sequence>
<dbReference type="InterPro" id="IPR037185">
    <property type="entry name" value="EmrE-like"/>
</dbReference>
<feature type="transmembrane region" description="Helical" evidence="7">
    <location>
        <begin position="101"/>
        <end position="118"/>
    </location>
</feature>
<feature type="transmembrane region" description="Helical" evidence="7">
    <location>
        <begin position="193"/>
        <end position="217"/>
    </location>
</feature>
<dbReference type="KEGG" id="sap:Sulac_0441"/>
<dbReference type="Pfam" id="PF00892">
    <property type="entry name" value="EamA"/>
    <property type="match status" value="2"/>
</dbReference>
<dbReference type="PATRIC" id="fig|679936.5.peg.452"/>
<gene>
    <name evidence="9" type="ordered locus">Sulac_0441</name>
</gene>
<evidence type="ECO:0000256" key="1">
    <source>
        <dbReference type="ARBA" id="ARBA00004651"/>
    </source>
</evidence>
<feature type="transmembrane region" description="Helical" evidence="7">
    <location>
        <begin position="223"/>
        <end position="243"/>
    </location>
</feature>
<evidence type="ECO:0000256" key="3">
    <source>
        <dbReference type="ARBA" id="ARBA00022475"/>
    </source>
</evidence>
<feature type="transmembrane region" description="Helical" evidence="7">
    <location>
        <begin position="42"/>
        <end position="63"/>
    </location>
</feature>
<feature type="domain" description="EamA" evidence="8">
    <location>
        <begin position="20"/>
        <end position="147"/>
    </location>
</feature>
<dbReference type="EMBL" id="CP003179">
    <property type="protein sequence ID" value="AEW04001.1"/>
    <property type="molecule type" value="Genomic_DNA"/>
</dbReference>
<feature type="transmembrane region" description="Helical" evidence="7">
    <location>
        <begin position="20"/>
        <end position="36"/>
    </location>
</feature>
<accession>G8TYN6</accession>
<organism evidence="9 10">
    <name type="scientific">Sulfobacillus acidophilus (strain ATCC 700253 / DSM 10332 / NAL)</name>
    <dbReference type="NCBI Taxonomy" id="679936"/>
    <lineage>
        <taxon>Bacteria</taxon>
        <taxon>Bacillati</taxon>
        <taxon>Bacillota</taxon>
        <taxon>Clostridia</taxon>
        <taxon>Eubacteriales</taxon>
        <taxon>Clostridiales Family XVII. Incertae Sedis</taxon>
        <taxon>Sulfobacillus</taxon>
    </lineage>
</organism>
<evidence type="ECO:0000256" key="5">
    <source>
        <dbReference type="ARBA" id="ARBA00022989"/>
    </source>
</evidence>
<proteinExistence type="inferred from homology"/>
<keyword evidence="10" id="KW-1185">Reference proteome</keyword>
<dbReference type="SUPFAM" id="SSF103481">
    <property type="entry name" value="Multidrug resistance efflux transporter EmrE"/>
    <property type="match status" value="1"/>
</dbReference>
<feature type="transmembrane region" description="Helical" evidence="7">
    <location>
        <begin position="154"/>
        <end position="172"/>
    </location>
</feature>
<keyword evidence="4 7" id="KW-0812">Transmembrane</keyword>
<feature type="transmembrane region" description="Helical" evidence="7">
    <location>
        <begin position="130"/>
        <end position="148"/>
    </location>
</feature>
<comment type="similarity">
    <text evidence="2">Belongs to the EamA transporter family.</text>
</comment>
<reference evidence="10" key="1">
    <citation type="submission" date="2011-12" db="EMBL/GenBank/DDBJ databases">
        <title>The complete genome of chromosome of Sulfobacillus acidophilus DSM 10332.</title>
        <authorList>
            <person name="Lucas S."/>
            <person name="Han J."/>
            <person name="Lapidus A."/>
            <person name="Bruce D."/>
            <person name="Goodwin L."/>
            <person name="Pitluck S."/>
            <person name="Peters L."/>
            <person name="Kyrpides N."/>
            <person name="Mavromatis K."/>
            <person name="Ivanova N."/>
            <person name="Mikhailova N."/>
            <person name="Chertkov O."/>
            <person name="Saunders E."/>
            <person name="Detter J.C."/>
            <person name="Tapia R."/>
            <person name="Han C."/>
            <person name="Land M."/>
            <person name="Hauser L."/>
            <person name="Markowitz V."/>
            <person name="Cheng J.-F."/>
            <person name="Hugenholtz P."/>
            <person name="Woyke T."/>
            <person name="Wu D."/>
            <person name="Pukall R."/>
            <person name="Gehrich-Schroeter G."/>
            <person name="Schneider S."/>
            <person name="Klenk H.-P."/>
            <person name="Eisen J.A."/>
        </authorList>
    </citation>
    <scope>NUCLEOTIDE SEQUENCE [LARGE SCALE GENOMIC DNA]</scope>
    <source>
        <strain evidence="10">ATCC 700253 / DSM 10332 / NAL</strain>
    </source>
</reference>
<evidence type="ECO:0000256" key="4">
    <source>
        <dbReference type="ARBA" id="ARBA00022692"/>
    </source>
</evidence>
<dbReference type="STRING" id="679936.Sulac_0441"/>
<evidence type="ECO:0000313" key="10">
    <source>
        <dbReference type="Proteomes" id="UP000005439"/>
    </source>
</evidence>